<feature type="region of interest" description="Disordered" evidence="9">
    <location>
        <begin position="135"/>
        <end position="154"/>
    </location>
</feature>
<dbReference type="InterPro" id="IPR027417">
    <property type="entry name" value="P-loop_NTPase"/>
</dbReference>
<evidence type="ECO:0000313" key="12">
    <source>
        <dbReference type="Proteomes" id="UP001596527"/>
    </source>
</evidence>
<name>A0ABW2SJU4_9ACTO</name>
<dbReference type="PANTHER" id="PTHR30580">
    <property type="entry name" value="PRIMOSOMAL PROTEIN N"/>
    <property type="match status" value="1"/>
</dbReference>
<dbReference type="InterPro" id="IPR005259">
    <property type="entry name" value="PriA"/>
</dbReference>
<proteinExistence type="inferred from homology"/>
<evidence type="ECO:0000256" key="6">
    <source>
        <dbReference type="ARBA" id="ARBA00022840"/>
    </source>
</evidence>
<feature type="binding site" evidence="8">
    <location>
        <position position="403"/>
    </location>
    <ligand>
        <name>Zn(2+)</name>
        <dbReference type="ChEBI" id="CHEBI:29105"/>
        <label>2</label>
    </ligand>
</feature>
<keyword evidence="5 8" id="KW-0862">Zinc</keyword>
<evidence type="ECO:0000256" key="2">
    <source>
        <dbReference type="ARBA" id="ARBA00022705"/>
    </source>
</evidence>
<evidence type="ECO:0000256" key="5">
    <source>
        <dbReference type="ARBA" id="ARBA00022833"/>
    </source>
</evidence>
<comment type="function">
    <text evidence="8">Initiates the restart of stalled replication forks, which reloads the replicative helicase on sites other than the origin of replication. Recognizes and binds to abandoned replication forks and remodels them to uncover a helicase loading site. Promotes assembly of the primosome at these replication forks.</text>
</comment>
<keyword evidence="12" id="KW-1185">Reference proteome</keyword>
<dbReference type="EMBL" id="JBHTEF010000001">
    <property type="protein sequence ID" value="MFC7580412.1"/>
    <property type="molecule type" value="Genomic_DNA"/>
</dbReference>
<evidence type="ECO:0000259" key="10">
    <source>
        <dbReference type="Pfam" id="PF17764"/>
    </source>
</evidence>
<dbReference type="RefSeq" id="WP_380972390.1">
    <property type="nucleotide sequence ID" value="NZ_JBHTEF010000001.1"/>
</dbReference>
<comment type="caution">
    <text evidence="11">The sequence shown here is derived from an EMBL/GenBank/DDBJ whole genome shotgun (WGS) entry which is preliminary data.</text>
</comment>
<dbReference type="InterPro" id="IPR042115">
    <property type="entry name" value="PriA_3primeBD_sf"/>
</dbReference>
<dbReference type="HAMAP" id="MF_00983">
    <property type="entry name" value="PriA"/>
    <property type="match status" value="1"/>
</dbReference>
<comment type="cofactor">
    <cofactor evidence="8">
        <name>Zn(2+)</name>
        <dbReference type="ChEBI" id="CHEBI:29105"/>
    </cofactor>
    <text evidence="8">Binds 2 zinc ions per subunit.</text>
</comment>
<dbReference type="InterPro" id="IPR041222">
    <property type="entry name" value="PriA_3primeBD"/>
</dbReference>
<feature type="binding site" evidence="8">
    <location>
        <position position="420"/>
    </location>
    <ligand>
        <name>Zn(2+)</name>
        <dbReference type="ChEBI" id="CHEBI:29105"/>
        <label>2</label>
    </ligand>
</feature>
<dbReference type="Gene3D" id="3.40.50.300">
    <property type="entry name" value="P-loop containing nucleotide triphosphate hydrolases"/>
    <property type="match status" value="1"/>
</dbReference>
<keyword evidence="3 8" id="KW-0479">Metal-binding</keyword>
<evidence type="ECO:0000256" key="1">
    <source>
        <dbReference type="ARBA" id="ARBA00022515"/>
    </source>
</evidence>
<evidence type="ECO:0000256" key="7">
    <source>
        <dbReference type="ARBA" id="ARBA00023125"/>
    </source>
</evidence>
<feature type="binding site" evidence="8">
    <location>
        <position position="394"/>
    </location>
    <ligand>
        <name>Zn(2+)</name>
        <dbReference type="ChEBI" id="CHEBI:29105"/>
        <label>1</label>
    </ligand>
</feature>
<dbReference type="PANTHER" id="PTHR30580:SF0">
    <property type="entry name" value="PRIMOSOMAL PROTEIN N"/>
    <property type="match status" value="1"/>
</dbReference>
<comment type="subunit">
    <text evidence="8">Component of the replication restart primosome.</text>
</comment>
<feature type="region of interest" description="Disordered" evidence="9">
    <location>
        <begin position="335"/>
        <end position="361"/>
    </location>
</feature>
<accession>A0ABW2SJU4</accession>
<feature type="domain" description="Primosomal protein N' 3' DNA-binding" evidence="10">
    <location>
        <begin position="23"/>
        <end position="121"/>
    </location>
</feature>
<dbReference type="Pfam" id="PF17764">
    <property type="entry name" value="PriA_3primeBD"/>
    <property type="match status" value="1"/>
</dbReference>
<feature type="binding site" evidence="8">
    <location>
        <position position="400"/>
    </location>
    <ligand>
        <name>Zn(2+)</name>
        <dbReference type="ChEBI" id="CHEBI:29105"/>
        <label>2</label>
    </ligand>
</feature>
<organism evidence="11 12">
    <name type="scientific">Schaalia naturae</name>
    <dbReference type="NCBI Taxonomy" id="635203"/>
    <lineage>
        <taxon>Bacteria</taxon>
        <taxon>Bacillati</taxon>
        <taxon>Actinomycetota</taxon>
        <taxon>Actinomycetes</taxon>
        <taxon>Actinomycetales</taxon>
        <taxon>Actinomycetaceae</taxon>
        <taxon>Schaalia</taxon>
    </lineage>
</organism>
<keyword evidence="1 8" id="KW-0639">Primosome</keyword>
<keyword evidence="6 8" id="KW-0067">ATP-binding</keyword>
<evidence type="ECO:0000313" key="11">
    <source>
        <dbReference type="EMBL" id="MFC7580412.1"/>
    </source>
</evidence>
<feature type="binding site" evidence="8">
    <location>
        <position position="391"/>
    </location>
    <ligand>
        <name>Zn(2+)</name>
        <dbReference type="ChEBI" id="CHEBI:29105"/>
        <label>1</label>
    </ligand>
</feature>
<dbReference type="SUPFAM" id="SSF52540">
    <property type="entry name" value="P-loop containing nucleoside triphosphate hydrolases"/>
    <property type="match status" value="1"/>
</dbReference>
<keyword evidence="7 8" id="KW-0238">DNA-binding</keyword>
<gene>
    <name evidence="8" type="primary">priA</name>
    <name evidence="11" type="ORF">ACFQWG_04145</name>
</gene>
<dbReference type="Proteomes" id="UP001596527">
    <property type="component" value="Unassembled WGS sequence"/>
</dbReference>
<evidence type="ECO:0000256" key="8">
    <source>
        <dbReference type="HAMAP-Rule" id="MF_00983"/>
    </source>
</evidence>
<keyword evidence="4 8" id="KW-0547">Nucleotide-binding</keyword>
<evidence type="ECO:0000256" key="9">
    <source>
        <dbReference type="SAM" id="MobiDB-lite"/>
    </source>
</evidence>
<keyword evidence="2 8" id="KW-0235">DNA replication</keyword>
<feature type="binding site" evidence="8">
    <location>
        <position position="429"/>
    </location>
    <ligand>
        <name>Zn(2+)</name>
        <dbReference type="ChEBI" id="CHEBI:29105"/>
        <label>1</label>
    </ligand>
</feature>
<evidence type="ECO:0000256" key="4">
    <source>
        <dbReference type="ARBA" id="ARBA00022741"/>
    </source>
</evidence>
<reference evidence="12" key="1">
    <citation type="journal article" date="2019" name="Int. J. Syst. Evol. Microbiol.">
        <title>The Global Catalogue of Microorganisms (GCM) 10K type strain sequencing project: providing services to taxonomists for standard genome sequencing and annotation.</title>
        <authorList>
            <consortium name="The Broad Institute Genomics Platform"/>
            <consortium name="The Broad Institute Genome Sequencing Center for Infectious Disease"/>
            <person name="Wu L."/>
            <person name="Ma J."/>
        </authorList>
    </citation>
    <scope>NUCLEOTIDE SEQUENCE [LARGE SCALE GENOMIC DNA]</scope>
    <source>
        <strain evidence="12">CCUG 56698</strain>
    </source>
</reference>
<feature type="binding site" evidence="8">
    <location>
        <position position="432"/>
    </location>
    <ligand>
        <name>Zn(2+)</name>
        <dbReference type="ChEBI" id="CHEBI:29105"/>
        <label>1</label>
    </ligand>
</feature>
<comment type="similarity">
    <text evidence="8">Belongs to the helicase family. PriA subfamily.</text>
</comment>
<sequence length="665" mass="69477">MEDAQGTLIDLGGPAAPQAVARVLVDVDLPHLDHPLDYAVPAELADTAGPGRLVRVRLGGAKHLGWIVARADSSEHPGRLQPLLSVASDTEVVSPELLRLARYIADRTVSTASQVLSLAVPDRHAATERKVLAEPDPALTRPEAPAGTSWDSHPGGGALLRRLAAGESPRAVWTALAPTRDAQLADAVAAALSSGRSVVVTAPTSAQAGAVADMLAGVLGESAVSVTAADLPAAQRYRVHLEALSGRARLVVGTRSAVWAPVRDLGLVVVWDDGDDRLQEQRAPRVSALDVAVARAHLEGAGLIAGAFSRSVKAQALVRSGWAASLAPERPALRASTPRVAVPDELDREREGPAGASRLPPRAQQALRRELGHGPVLIQVPSAGYVPVVSCDRCRRVARCAHCGGTLSLGPDRTVRCAWCGRGTQEWRCPQCAGTRLRAVRVGSERTGEELGRAFPGVPLTVSSSTREITRSIGAEPRLVVATPGAEPRAEDGYAAALILDAPAIAGRPELWAPEEALRRWLNALSLVRAGAPALVLGGLDPVLSQALVRWDPAGLADRLLDEREALGFFPATTIVALDGPAPDVEEIAAGSGGELMGIVPRSGPQPGGATGEGKEEATPEVRALVRVAHGDAPGLLGALARIQQHRAAHRLPMVRITVNPPELF</sequence>
<comment type="caution">
    <text evidence="8">As this protein does not have any detectable helicase domains, it probably does not have helicase activity.</text>
</comment>
<dbReference type="Gene3D" id="3.40.1440.60">
    <property type="entry name" value="PriA, 3(prime) DNA-binding domain"/>
    <property type="match status" value="1"/>
</dbReference>
<protein>
    <recommendedName>
        <fullName evidence="8">Probable replication restart protein PriA</fullName>
    </recommendedName>
    <alternativeName>
        <fullName evidence="8">Putative ATP-dependent DNA helicase PriA</fullName>
    </alternativeName>
</protein>
<feature type="binding site" evidence="8">
    <location>
        <position position="417"/>
    </location>
    <ligand>
        <name>Zn(2+)</name>
        <dbReference type="ChEBI" id="CHEBI:29105"/>
        <label>2</label>
    </ligand>
</feature>
<evidence type="ECO:0000256" key="3">
    <source>
        <dbReference type="ARBA" id="ARBA00022723"/>
    </source>
</evidence>